<evidence type="ECO:0000259" key="8">
    <source>
        <dbReference type="Pfam" id="PF04003"/>
    </source>
</evidence>
<keyword evidence="3" id="KW-0677">Repeat</keyword>
<dbReference type="GO" id="GO:0030490">
    <property type="term" value="P:maturation of SSU-rRNA"/>
    <property type="evidence" value="ECO:0007669"/>
    <property type="project" value="TreeGrafter"/>
</dbReference>
<dbReference type="InterPro" id="IPR007148">
    <property type="entry name" value="SSU_processome_Utp12"/>
</dbReference>
<dbReference type="PRINTS" id="PR00320">
    <property type="entry name" value="GPROTEINBRPT"/>
</dbReference>
<dbReference type="CDD" id="cd00200">
    <property type="entry name" value="WD40"/>
    <property type="match status" value="1"/>
</dbReference>
<dbReference type="InterPro" id="IPR051570">
    <property type="entry name" value="TBC1_cilium_biogenesis"/>
</dbReference>
<evidence type="ECO:0000256" key="6">
    <source>
        <dbReference type="PROSITE-ProRule" id="PRU00221"/>
    </source>
</evidence>
<feature type="repeat" description="WD" evidence="6">
    <location>
        <begin position="610"/>
        <end position="642"/>
    </location>
</feature>
<dbReference type="SUPFAM" id="SSF50978">
    <property type="entry name" value="WD40 repeat-like"/>
    <property type="match status" value="2"/>
</dbReference>
<gene>
    <name evidence="9" type="ORF">FWILDA_LOCUS9086</name>
</gene>
<feature type="repeat" description="WD" evidence="6">
    <location>
        <begin position="568"/>
        <end position="609"/>
    </location>
</feature>
<dbReference type="AlphaFoldDB" id="A0A9W4SSZ3"/>
<evidence type="ECO:0000256" key="5">
    <source>
        <dbReference type="ARBA" id="ARBA00038229"/>
    </source>
</evidence>
<evidence type="ECO:0000256" key="2">
    <source>
        <dbReference type="ARBA" id="ARBA00022574"/>
    </source>
</evidence>
<accession>A0A9W4SSZ3</accession>
<dbReference type="PANTHER" id="PTHR19853:SF0">
    <property type="entry name" value="WD REPEAT-CONTAINING PROTEIN 3"/>
    <property type="match status" value="1"/>
</dbReference>
<feature type="repeat" description="WD" evidence="6">
    <location>
        <begin position="412"/>
        <end position="452"/>
    </location>
</feature>
<dbReference type="PANTHER" id="PTHR19853">
    <property type="entry name" value="WD REPEAT CONTAINING PROTEIN 3 WDR3"/>
    <property type="match status" value="1"/>
</dbReference>
<dbReference type="GO" id="GO:0034388">
    <property type="term" value="C:Pwp2p-containing subcomplex of 90S preribosome"/>
    <property type="evidence" value="ECO:0007669"/>
    <property type="project" value="TreeGrafter"/>
</dbReference>
<protein>
    <submittedName>
        <fullName evidence="9">10264_t:CDS:1</fullName>
    </submittedName>
</protein>
<dbReference type="PROSITE" id="PS50082">
    <property type="entry name" value="WD_REPEATS_2"/>
    <property type="match status" value="9"/>
</dbReference>
<dbReference type="Gene3D" id="2.130.10.10">
    <property type="entry name" value="YVTN repeat-like/Quinoprotein amine dehydrogenase"/>
    <property type="match status" value="4"/>
</dbReference>
<feature type="repeat" description="WD" evidence="6">
    <location>
        <begin position="652"/>
        <end position="684"/>
    </location>
</feature>
<name>A0A9W4SSZ3_9GLOM</name>
<evidence type="ECO:0000256" key="4">
    <source>
        <dbReference type="ARBA" id="ARBA00023242"/>
    </source>
</evidence>
<keyword evidence="2 6" id="KW-0853">WD repeat</keyword>
<dbReference type="Pfam" id="PF04003">
    <property type="entry name" value="Utp12"/>
    <property type="match status" value="1"/>
</dbReference>
<dbReference type="PROSITE" id="PS50294">
    <property type="entry name" value="WD_REPEATS_REGION"/>
    <property type="match status" value="6"/>
</dbReference>
<comment type="caution">
    <text evidence="9">The sequence shown here is derived from an EMBL/GenBank/DDBJ whole genome shotgun (WGS) entry which is preliminary data.</text>
</comment>
<dbReference type="InterPro" id="IPR036322">
    <property type="entry name" value="WD40_repeat_dom_sf"/>
</dbReference>
<feature type="repeat" description="WD" evidence="6">
    <location>
        <begin position="194"/>
        <end position="228"/>
    </location>
</feature>
<feature type="repeat" description="WD" evidence="6">
    <location>
        <begin position="170"/>
        <end position="193"/>
    </location>
</feature>
<dbReference type="Pfam" id="PF00400">
    <property type="entry name" value="WD40"/>
    <property type="match status" value="1"/>
</dbReference>
<evidence type="ECO:0000256" key="3">
    <source>
        <dbReference type="ARBA" id="ARBA00022737"/>
    </source>
</evidence>
<keyword evidence="10" id="KW-1185">Reference proteome</keyword>
<dbReference type="Pfam" id="PF25172">
    <property type="entry name" value="Beta-prop_WDR3_2nd"/>
    <property type="match status" value="1"/>
</dbReference>
<feature type="repeat" description="WD" evidence="6">
    <location>
        <begin position="57"/>
        <end position="98"/>
    </location>
</feature>
<dbReference type="InterPro" id="IPR015943">
    <property type="entry name" value="WD40/YVTN_repeat-like_dom_sf"/>
</dbReference>
<feature type="repeat" description="WD" evidence="6">
    <location>
        <begin position="468"/>
        <end position="502"/>
    </location>
</feature>
<dbReference type="InterPro" id="IPR020472">
    <property type="entry name" value="WD40_PAC1"/>
</dbReference>
<proteinExistence type="inferred from homology"/>
<comment type="similarity">
    <text evidence="5">Belongs to the WD repeat WDR3/UTP12 family.</text>
</comment>
<dbReference type="GO" id="GO:0032040">
    <property type="term" value="C:small-subunit processome"/>
    <property type="evidence" value="ECO:0007669"/>
    <property type="project" value="TreeGrafter"/>
</dbReference>
<feature type="compositionally biased region" description="Basic and acidic residues" evidence="7">
    <location>
        <begin position="315"/>
        <end position="326"/>
    </location>
</feature>
<dbReference type="Pfam" id="PF25173">
    <property type="entry name" value="Beta-prop_WDR3_1st"/>
    <property type="match status" value="1"/>
</dbReference>
<dbReference type="SMART" id="SM00320">
    <property type="entry name" value="WD40"/>
    <property type="match status" value="11"/>
</dbReference>
<comment type="subcellular location">
    <subcellularLocation>
        <location evidence="1">Nucleus</location>
        <location evidence="1">Nucleolus</location>
    </subcellularLocation>
</comment>
<dbReference type="PROSITE" id="PS00678">
    <property type="entry name" value="WD_REPEATS_1"/>
    <property type="match status" value="3"/>
</dbReference>
<feature type="compositionally biased region" description="Basic residues" evidence="7">
    <location>
        <begin position="305"/>
        <end position="314"/>
    </location>
</feature>
<dbReference type="GO" id="GO:0030515">
    <property type="term" value="F:snoRNA binding"/>
    <property type="evidence" value="ECO:0007669"/>
    <property type="project" value="TreeGrafter"/>
</dbReference>
<dbReference type="FunFam" id="2.130.10.10:FF:000157">
    <property type="entry name" value="WD repeat domain 3"/>
    <property type="match status" value="1"/>
</dbReference>
<reference evidence="9" key="1">
    <citation type="submission" date="2022-08" db="EMBL/GenBank/DDBJ databases">
        <authorList>
            <person name="Kallberg Y."/>
            <person name="Tangrot J."/>
            <person name="Rosling A."/>
        </authorList>
    </citation>
    <scope>NUCLEOTIDE SEQUENCE</scope>
    <source>
        <strain evidence="9">Wild A</strain>
    </source>
</reference>
<evidence type="ECO:0000313" key="10">
    <source>
        <dbReference type="Proteomes" id="UP001153678"/>
    </source>
</evidence>
<organism evidence="9 10">
    <name type="scientific">Funneliformis geosporum</name>
    <dbReference type="NCBI Taxonomy" id="1117311"/>
    <lineage>
        <taxon>Eukaryota</taxon>
        <taxon>Fungi</taxon>
        <taxon>Fungi incertae sedis</taxon>
        <taxon>Mucoromycota</taxon>
        <taxon>Glomeromycotina</taxon>
        <taxon>Glomeromycetes</taxon>
        <taxon>Glomerales</taxon>
        <taxon>Glomeraceae</taxon>
        <taxon>Funneliformis</taxon>
    </lineage>
</organism>
<dbReference type="OrthoDB" id="407922at2759"/>
<dbReference type="InterPro" id="IPR019775">
    <property type="entry name" value="WD40_repeat_CS"/>
</dbReference>
<evidence type="ECO:0000313" key="9">
    <source>
        <dbReference type="EMBL" id="CAI2179431.1"/>
    </source>
</evidence>
<feature type="repeat" description="WD" evidence="6">
    <location>
        <begin position="99"/>
        <end position="132"/>
    </location>
</feature>
<keyword evidence="4" id="KW-0539">Nucleus</keyword>
<sequence>MVKSYLRYEPYKTFGVIASASSNVVLSGDGKLAISPALEDVTLWDLKKGILVGKWHDIDNKSEVTVIAKSPNKVDYAVGYADGSIRIWDIEKSSYSVIFNGHRGAVTALTFDKTGTTLASGSKDTDLIIWDIVGEVGLYRMRGHKDQITSIRFLSKPSLGSHDTISSFGYILSSSKDTLLKLWDLTTQHCIETVVAHRSEIWDFDISKDEKMLVTGSDDTEFKVWTVDHEVLAKGLEIDDSMKEEENEEKEAKKAIQFFGNVKRQGKNRVITIKFHSNGSLLGVQGPEKSVEIYRIRTHEEIKKKLTRRKKRQKEKQQKVESKNQDENDVMEVDGEERPLCAEDLITPYQVIRTGGKIRSFDFSATENNRKVSSIQILTSLTNNTLETYTLDLPNKMNKDVAVLSKLYTVELPGHRSDIRTLALSSDDNLLCSASKDSLKIWNIQTTSCIQTMACGYALSSASLIESIEAHERAIWSLQVRPDKKGLVTGGADANVKFWDFDMVEGDSHGDDGVVPKRLTLIHSRTLKMTDDVLSVRYSPNQRLIAVALLDATVKVFYNDTLKFFLSLYGHKLPVLSMDISSDNKLLVTGSADKNIKIWGLDFGDCHKSIFAHQDSIMFVQFVSDTHYIFTSSKDKLVKYWDGDKFENIMKLEGHHGEVWSLAIGKRGDLLVSGSHDRSIRVWEQTDEPLFLEEEREKELDELYESTLTTSLEKTSLQDNTIEVSSAGKQTMETLKAGERIMEALDIADENAAAWETYNQFKEQGRNHGPPPKPNPILVALGNLTGDQYVLRIVEKVRSTELEEALLVLPFTKEINITLTCRILFYLLKVHHDQIVANRLMRPRLDSLRTHIRIVLKRQKDLLGYNLAALKYIKRDWEINSTTEFFDPTSDNEEIVDESSKKRKFITVTS</sequence>
<dbReference type="InterPro" id="IPR001680">
    <property type="entry name" value="WD40_rpt"/>
</dbReference>
<dbReference type="EMBL" id="CAMKVN010002070">
    <property type="protein sequence ID" value="CAI2179431.1"/>
    <property type="molecule type" value="Genomic_DNA"/>
</dbReference>
<evidence type="ECO:0000256" key="7">
    <source>
        <dbReference type="SAM" id="MobiDB-lite"/>
    </source>
</evidence>
<dbReference type="FunFam" id="2.130.10.10:FF:000178">
    <property type="entry name" value="WD repeat domain 3"/>
    <property type="match status" value="1"/>
</dbReference>
<feature type="region of interest" description="Disordered" evidence="7">
    <location>
        <begin position="305"/>
        <end position="333"/>
    </location>
</feature>
<dbReference type="Proteomes" id="UP001153678">
    <property type="component" value="Unassembled WGS sequence"/>
</dbReference>
<feature type="domain" description="Small-subunit processome Utp12" evidence="8">
    <location>
        <begin position="815"/>
        <end position="875"/>
    </location>
</feature>
<evidence type="ECO:0000256" key="1">
    <source>
        <dbReference type="ARBA" id="ARBA00004604"/>
    </source>
</evidence>